<dbReference type="CDD" id="cd00063">
    <property type="entry name" value="FN3"/>
    <property type="match status" value="1"/>
</dbReference>
<feature type="signal peptide" evidence="2">
    <location>
        <begin position="1"/>
        <end position="18"/>
    </location>
</feature>
<dbReference type="InterPro" id="IPR003961">
    <property type="entry name" value="FN3_dom"/>
</dbReference>
<dbReference type="Gene3D" id="2.60.120.200">
    <property type="match status" value="1"/>
</dbReference>
<reference evidence="4 5" key="1">
    <citation type="submission" date="2024-09" db="EMBL/GenBank/DDBJ databases">
        <authorList>
            <person name="Sun Q."/>
            <person name="Mori K."/>
        </authorList>
    </citation>
    <scope>NUCLEOTIDE SEQUENCE [LARGE SCALE GENOMIC DNA]</scope>
    <source>
        <strain evidence="4 5">CECT 7955</strain>
    </source>
</reference>
<dbReference type="NCBIfam" id="TIGR04183">
    <property type="entry name" value="Por_Secre_tail"/>
    <property type="match status" value="1"/>
</dbReference>
<evidence type="ECO:0000313" key="4">
    <source>
        <dbReference type="EMBL" id="MFB9097947.1"/>
    </source>
</evidence>
<keyword evidence="1 2" id="KW-0732">Signal</keyword>
<dbReference type="InterPro" id="IPR013320">
    <property type="entry name" value="ConA-like_dom_sf"/>
</dbReference>
<dbReference type="InterPro" id="IPR013783">
    <property type="entry name" value="Ig-like_fold"/>
</dbReference>
<dbReference type="Gene3D" id="2.60.40.10">
    <property type="entry name" value="Immunoglobulins"/>
    <property type="match status" value="1"/>
</dbReference>
<evidence type="ECO:0000256" key="2">
    <source>
        <dbReference type="SAM" id="SignalP"/>
    </source>
</evidence>
<sequence>MKKLLLLLLTFVSFFSHSQETQFYNALLSNGSTSGNSRAPQGLQRYSRTVYLITATEVTASGLINGDVINAIGFSYSTAQNVATTGNYTVYMQNTTDATNLKSNTWATAITGMTTVSNSTLTIPASVGQLNHMFAGGSAFTYTGGGLYIAFDYQNASGTVATTGNVASCSTTLTNGLKSAQSTTALQTTLTDSNWRPQTFLGKNVVCASPNGVTTSLITETGANVSWTGTGANFSIQYGVTGFSLGTGVTYNSISSPYTLTSLNSGTNYSYYIKKSCTAPNESIWAGPYNFTTVFSAAIPPYSYGFETSQDWSLLNAGTGNNWGIYTQAAPIPAAAEGTAYAGYNYHTTNAANAWLFSRRLYLTAGTSYSIKFKYKTADGATAYPENFKVTIGNDKIVAAQTNTLQTYSGITLQTWTQADLSFTPSITGDYYLGFNCFSTANQYRLAIDDVQITGGTLSSSNFEKADFKLYPNPVNSILNIGSEFNIEKAEILDTNGRIIKEFTSVGKNRTEINVSELNSGIYFINIHTEKGKSVKKFVKN</sequence>
<evidence type="ECO:0000256" key="1">
    <source>
        <dbReference type="ARBA" id="ARBA00022729"/>
    </source>
</evidence>
<accession>A0ABV5GRC7</accession>
<dbReference type="InterPro" id="IPR026444">
    <property type="entry name" value="Secre_tail"/>
</dbReference>
<proteinExistence type="predicted"/>
<feature type="chain" id="PRO_5046594099" evidence="2">
    <location>
        <begin position="19"/>
        <end position="541"/>
    </location>
</feature>
<dbReference type="Pfam" id="PF18962">
    <property type="entry name" value="Por_Secre_tail"/>
    <property type="match status" value="1"/>
</dbReference>
<organism evidence="4 5">
    <name type="scientific">Flavobacterium jumunjinense</name>
    <dbReference type="NCBI Taxonomy" id="998845"/>
    <lineage>
        <taxon>Bacteria</taxon>
        <taxon>Pseudomonadati</taxon>
        <taxon>Bacteroidota</taxon>
        <taxon>Flavobacteriia</taxon>
        <taxon>Flavobacteriales</taxon>
        <taxon>Flavobacteriaceae</taxon>
        <taxon>Flavobacterium</taxon>
    </lineage>
</organism>
<dbReference type="Proteomes" id="UP001589607">
    <property type="component" value="Unassembled WGS sequence"/>
</dbReference>
<keyword evidence="5" id="KW-1185">Reference proteome</keyword>
<feature type="domain" description="Fibronectin type-III" evidence="3">
    <location>
        <begin position="209"/>
        <end position="296"/>
    </location>
</feature>
<evidence type="ECO:0000313" key="5">
    <source>
        <dbReference type="Proteomes" id="UP001589607"/>
    </source>
</evidence>
<evidence type="ECO:0000259" key="3">
    <source>
        <dbReference type="PROSITE" id="PS50853"/>
    </source>
</evidence>
<comment type="caution">
    <text evidence="4">The sequence shown here is derived from an EMBL/GenBank/DDBJ whole genome shotgun (WGS) entry which is preliminary data.</text>
</comment>
<protein>
    <submittedName>
        <fullName evidence="4">T9SS type A sorting domain-containing protein</fullName>
    </submittedName>
</protein>
<dbReference type="RefSeq" id="WP_236455962.1">
    <property type="nucleotide sequence ID" value="NZ_CBCSGE010000003.1"/>
</dbReference>
<dbReference type="EMBL" id="JBHMEY010000067">
    <property type="protein sequence ID" value="MFB9097947.1"/>
    <property type="molecule type" value="Genomic_DNA"/>
</dbReference>
<dbReference type="PROSITE" id="PS50853">
    <property type="entry name" value="FN3"/>
    <property type="match status" value="1"/>
</dbReference>
<name>A0ABV5GRC7_9FLAO</name>
<dbReference type="SUPFAM" id="SSF49265">
    <property type="entry name" value="Fibronectin type III"/>
    <property type="match status" value="1"/>
</dbReference>
<dbReference type="SUPFAM" id="SSF49899">
    <property type="entry name" value="Concanavalin A-like lectins/glucanases"/>
    <property type="match status" value="1"/>
</dbReference>
<dbReference type="InterPro" id="IPR036116">
    <property type="entry name" value="FN3_sf"/>
</dbReference>
<gene>
    <name evidence="4" type="ORF">ACFFVF_15630</name>
</gene>